<gene>
    <name evidence="3" type="ORF">CHI12_11640</name>
</gene>
<dbReference type="RefSeq" id="WP_095270880.1">
    <property type="nucleotide sequence ID" value="NZ_NPBH01000053.1"/>
</dbReference>
<evidence type="ECO:0000256" key="1">
    <source>
        <dbReference type="SAM" id="MobiDB-lite"/>
    </source>
</evidence>
<keyword evidence="2" id="KW-0812">Transmembrane</keyword>
<feature type="compositionally biased region" description="Polar residues" evidence="1">
    <location>
        <begin position="495"/>
        <end position="512"/>
    </location>
</feature>
<keyword evidence="2" id="KW-1133">Transmembrane helix</keyword>
<feature type="compositionally biased region" description="Basic and acidic residues" evidence="1">
    <location>
        <begin position="546"/>
        <end position="561"/>
    </location>
</feature>
<feature type="compositionally biased region" description="Polar residues" evidence="1">
    <location>
        <begin position="520"/>
        <end position="529"/>
    </location>
</feature>
<dbReference type="Proteomes" id="UP000216475">
    <property type="component" value="Unassembled WGS sequence"/>
</dbReference>
<comment type="caution">
    <text evidence="3">The sequence shown here is derived from an EMBL/GenBank/DDBJ whole genome shotgun (WGS) entry which is preliminary data.</text>
</comment>
<reference evidence="3 4" key="1">
    <citation type="submission" date="2017-07" db="EMBL/GenBank/DDBJ databases">
        <title>Isolation and whole genome analysis of endospore-forming bacteria from heroin.</title>
        <authorList>
            <person name="Kalinowski J."/>
            <person name="Ahrens B."/>
            <person name="Al-Dilaimi A."/>
            <person name="Winkler A."/>
            <person name="Wibberg D."/>
            <person name="Schleenbecker U."/>
            <person name="Ruckert C."/>
            <person name="Wolfel R."/>
            <person name="Grass G."/>
        </authorList>
    </citation>
    <scope>NUCLEOTIDE SEQUENCE [LARGE SCALE GENOMIC DNA]</scope>
    <source>
        <strain evidence="3 4">7509</strain>
    </source>
</reference>
<name>A0A268HBW6_9BACI</name>
<keyword evidence="2" id="KW-0472">Membrane</keyword>
<evidence type="ECO:0000256" key="2">
    <source>
        <dbReference type="SAM" id="Phobius"/>
    </source>
</evidence>
<feature type="region of interest" description="Disordered" evidence="1">
    <location>
        <begin position="473"/>
        <end position="561"/>
    </location>
</feature>
<accession>A0A268HBW6</accession>
<dbReference type="EMBL" id="NPBH01000053">
    <property type="protein sequence ID" value="PAE07330.1"/>
    <property type="molecule type" value="Genomic_DNA"/>
</dbReference>
<proteinExistence type="predicted"/>
<protein>
    <recommendedName>
        <fullName evidence="5">Gram-positive cocci surface proteins LPxTG domain-containing protein</fullName>
    </recommendedName>
</protein>
<feature type="transmembrane region" description="Helical" evidence="2">
    <location>
        <begin position="572"/>
        <end position="591"/>
    </location>
</feature>
<evidence type="ECO:0000313" key="3">
    <source>
        <dbReference type="EMBL" id="PAE07330.1"/>
    </source>
</evidence>
<evidence type="ECO:0008006" key="5">
    <source>
        <dbReference type="Google" id="ProtNLM"/>
    </source>
</evidence>
<dbReference type="AlphaFoldDB" id="A0A268HBW6"/>
<evidence type="ECO:0000313" key="4">
    <source>
        <dbReference type="Proteomes" id="UP000216475"/>
    </source>
</evidence>
<sequence length="599" mass="66130">MLKKYLSFLLVIMLIGIIGGTNIEVTAASSAGDTEQVLDEQGDLQIELSSNKIKPNQEIEISLTGKELPEELLSNRINIEYENTAWLEKNEGTHAYSGNARVDVYLKYNEESKKFEGTMFIPEKALSGEWKLTRAHLVYSDSDLSLKHSFNVESEFTDITPPEIKDFSFYNGTYQNQAYQSEPVYVQAGDTLTTVIDAYDENFGTDPYAVSVSLNNTDEDGDTHMVADSISLKNIPGTTKFSGSITIPDTVKSGDIGLRLWSVEDNTGNGVYDPSLIQEYKKIHVGKSPAEQNEGEVDYQPELNIEGKIGKVNTDAAFDSYIENATNISLQFSDAYELDAIELPLSKKQIQTLKNKNNASITFGNEKVSLSTPVSNLEEKDTVIKIARQGTLQKSLTDVFDFEIVQNGKLLSNFQEKVTLHFSGVTDAEKPFVYYLDDKGNLSEIESKYENDSVYGYTNHFSKYVVFEKLSDGSESGAENGDTDKVDSGNAPVNAGSTNNGNKTDTADNVNSENEKSKADNVNSDSEMSNAVEVKDSPDNVLNNMEHNKPEGTSSKEENEGKRLADTFSGHYNLILLGCFAILAGALVLIYRKKLLSRG</sequence>
<organism evidence="3 4">
    <name type="scientific">Terribacillus saccharophilus</name>
    <dbReference type="NCBI Taxonomy" id="361277"/>
    <lineage>
        <taxon>Bacteria</taxon>
        <taxon>Bacillati</taxon>
        <taxon>Bacillota</taxon>
        <taxon>Bacilli</taxon>
        <taxon>Bacillales</taxon>
        <taxon>Bacillaceae</taxon>
        <taxon>Terribacillus</taxon>
    </lineage>
</organism>